<dbReference type="OrthoDB" id="2798901at2759"/>
<dbReference type="Proteomes" id="UP000218811">
    <property type="component" value="Unassembled WGS sequence"/>
</dbReference>
<keyword evidence="3" id="KW-1185">Reference proteome</keyword>
<feature type="compositionally biased region" description="Basic and acidic residues" evidence="1">
    <location>
        <begin position="1"/>
        <end position="15"/>
    </location>
</feature>
<feature type="region of interest" description="Disordered" evidence="1">
    <location>
        <begin position="76"/>
        <end position="118"/>
    </location>
</feature>
<evidence type="ECO:0000313" key="3">
    <source>
        <dbReference type="Proteomes" id="UP000218811"/>
    </source>
</evidence>
<dbReference type="EMBL" id="KB467898">
    <property type="protein sequence ID" value="PCH36814.1"/>
    <property type="molecule type" value="Genomic_DNA"/>
</dbReference>
<dbReference type="AlphaFoldDB" id="A0A2H3JJE0"/>
<sequence length="540" mass="61136">MGHDNTDPQTRRNRSEIANATDAKRQTLEDAAALVRENDQDHGHAVEAIEGSGRQQELQSDPSSALQEEAQDLRAVEQTTQEKSAVKNTEPGWRHIGRVPGAPDPAQAKSNPSSRRPLQLPTEVCKRIIDWQWDNTPMLRRCALVCKAWTPRCRYWMQRHVFLWDRSSVQGHVRRARAQSHLLRQARSVAMVGGANANVRGPIPHLGTFAMMGAGKLPLVWRLDILRAMWKPRDFHPLTFVHLSAFSSLTALWLLDVTFPKVRKFGRLVCALPSLVHLRCNNVLFTSMSPCASLAITRCPPSVRLTDLVIFSDDKTSSNVEANKVLIEHLCTAGVVADLQRFEFSAWESSNSNYLDVYQESIHELLKQCSWSLHSMKLLLGLNPSKDVQIDAISDTIGTSIICPPPAALETVALEATNFEEVGYSWMFRVLESNALKKLREVSIVMNEAEYSENAEENLQRTVSALRKDLCPHLDELFSNKEYEKLHHVDFMFLTHPDQVIPDATRWSTLLKAEMPKLDEQGVLRTHVDVFLELWNEDFV</sequence>
<evidence type="ECO:0000313" key="2">
    <source>
        <dbReference type="EMBL" id="PCH36814.1"/>
    </source>
</evidence>
<feature type="region of interest" description="Disordered" evidence="1">
    <location>
        <begin position="1"/>
        <end position="26"/>
    </location>
</feature>
<proteinExistence type="predicted"/>
<reference evidence="2 3" key="1">
    <citation type="journal article" date="2012" name="Science">
        <title>The Paleozoic origin of enzymatic lignin decomposition reconstructed from 31 fungal genomes.</title>
        <authorList>
            <person name="Floudas D."/>
            <person name="Binder M."/>
            <person name="Riley R."/>
            <person name="Barry K."/>
            <person name="Blanchette R.A."/>
            <person name="Henrissat B."/>
            <person name="Martinez A.T."/>
            <person name="Otillar R."/>
            <person name="Spatafora J.W."/>
            <person name="Yadav J.S."/>
            <person name="Aerts A."/>
            <person name="Benoit I."/>
            <person name="Boyd A."/>
            <person name="Carlson A."/>
            <person name="Copeland A."/>
            <person name="Coutinho P.M."/>
            <person name="de Vries R.P."/>
            <person name="Ferreira P."/>
            <person name="Findley K."/>
            <person name="Foster B."/>
            <person name="Gaskell J."/>
            <person name="Glotzer D."/>
            <person name="Gorecki P."/>
            <person name="Heitman J."/>
            <person name="Hesse C."/>
            <person name="Hori C."/>
            <person name="Igarashi K."/>
            <person name="Jurgens J.A."/>
            <person name="Kallen N."/>
            <person name="Kersten P."/>
            <person name="Kohler A."/>
            <person name="Kuees U."/>
            <person name="Kumar T.K.A."/>
            <person name="Kuo A."/>
            <person name="LaButti K."/>
            <person name="Larrondo L.F."/>
            <person name="Lindquist E."/>
            <person name="Ling A."/>
            <person name="Lombard V."/>
            <person name="Lucas S."/>
            <person name="Lundell T."/>
            <person name="Martin R."/>
            <person name="McLaughlin D.J."/>
            <person name="Morgenstern I."/>
            <person name="Morin E."/>
            <person name="Murat C."/>
            <person name="Nagy L.G."/>
            <person name="Nolan M."/>
            <person name="Ohm R.A."/>
            <person name="Patyshakuliyeva A."/>
            <person name="Rokas A."/>
            <person name="Ruiz-Duenas F.J."/>
            <person name="Sabat G."/>
            <person name="Salamov A."/>
            <person name="Samejima M."/>
            <person name="Schmutz J."/>
            <person name="Slot J.C."/>
            <person name="St John F."/>
            <person name="Stenlid J."/>
            <person name="Sun H."/>
            <person name="Sun S."/>
            <person name="Syed K."/>
            <person name="Tsang A."/>
            <person name="Wiebenga A."/>
            <person name="Young D."/>
            <person name="Pisabarro A."/>
            <person name="Eastwood D.C."/>
            <person name="Martin F."/>
            <person name="Cullen D."/>
            <person name="Grigoriev I.V."/>
            <person name="Hibbett D.S."/>
        </authorList>
    </citation>
    <scope>NUCLEOTIDE SEQUENCE [LARGE SCALE GENOMIC DNA]</scope>
    <source>
        <strain evidence="2 3">MD-104</strain>
    </source>
</reference>
<evidence type="ECO:0000256" key="1">
    <source>
        <dbReference type="SAM" id="MobiDB-lite"/>
    </source>
</evidence>
<dbReference type="STRING" id="742152.A0A2H3JJE0"/>
<name>A0A2H3JJE0_WOLCO</name>
<organism evidence="2 3">
    <name type="scientific">Wolfiporia cocos (strain MD-104)</name>
    <name type="common">Brown rot fungus</name>
    <dbReference type="NCBI Taxonomy" id="742152"/>
    <lineage>
        <taxon>Eukaryota</taxon>
        <taxon>Fungi</taxon>
        <taxon>Dikarya</taxon>
        <taxon>Basidiomycota</taxon>
        <taxon>Agaricomycotina</taxon>
        <taxon>Agaricomycetes</taxon>
        <taxon>Polyporales</taxon>
        <taxon>Phaeolaceae</taxon>
        <taxon>Wolfiporia</taxon>
    </lineage>
</organism>
<protein>
    <recommendedName>
        <fullName evidence="4">F-box domain-containing protein</fullName>
    </recommendedName>
</protein>
<accession>A0A2H3JJE0</accession>
<gene>
    <name evidence="2" type="ORF">WOLCODRAFT_157505</name>
</gene>
<evidence type="ECO:0008006" key="4">
    <source>
        <dbReference type="Google" id="ProtNLM"/>
    </source>
</evidence>
<feature type="compositionally biased region" description="Polar residues" evidence="1">
    <location>
        <begin position="77"/>
        <end position="87"/>
    </location>
</feature>